<evidence type="ECO:0000256" key="8">
    <source>
        <dbReference type="ARBA" id="ARBA00022771"/>
    </source>
</evidence>
<dbReference type="InterPro" id="IPR003439">
    <property type="entry name" value="ABC_transporter-like_ATP-bd"/>
</dbReference>
<evidence type="ECO:0000313" key="20">
    <source>
        <dbReference type="Proteomes" id="UP001314181"/>
    </source>
</evidence>
<evidence type="ECO:0000256" key="7">
    <source>
        <dbReference type="ARBA" id="ARBA00022769"/>
    </source>
</evidence>
<dbReference type="InterPro" id="IPR003593">
    <property type="entry name" value="AAA+_ATPase"/>
</dbReference>
<keyword evidence="2" id="KW-0963">Cytoplasm</keyword>
<dbReference type="Gene3D" id="3.30.190.20">
    <property type="match status" value="1"/>
</dbReference>
<keyword evidence="13" id="KW-0234">DNA repair</keyword>
<evidence type="ECO:0000256" key="6">
    <source>
        <dbReference type="ARBA" id="ARBA00022763"/>
    </source>
</evidence>
<dbReference type="PANTHER" id="PTHR43152">
    <property type="entry name" value="UVRABC SYSTEM PROTEIN A"/>
    <property type="match status" value="1"/>
</dbReference>
<keyword evidence="3" id="KW-0479">Metal-binding</keyword>
<evidence type="ECO:0000256" key="2">
    <source>
        <dbReference type="ARBA" id="ARBA00022490"/>
    </source>
</evidence>
<evidence type="ECO:0000256" key="14">
    <source>
        <dbReference type="ARBA" id="ARBA00024725"/>
    </source>
</evidence>
<keyword evidence="9" id="KW-0862">Zinc</keyword>
<dbReference type="InterPro" id="IPR017871">
    <property type="entry name" value="ABC_transporter-like_CS"/>
</dbReference>
<evidence type="ECO:0000256" key="4">
    <source>
        <dbReference type="ARBA" id="ARBA00022737"/>
    </source>
</evidence>
<dbReference type="InterPro" id="IPR004602">
    <property type="entry name" value="UvrA"/>
</dbReference>
<dbReference type="SUPFAM" id="SSF52540">
    <property type="entry name" value="P-loop containing nucleoside triphosphate hydrolases"/>
    <property type="match status" value="3"/>
</dbReference>
<evidence type="ECO:0000256" key="1">
    <source>
        <dbReference type="ARBA" id="ARBA00004496"/>
    </source>
</evidence>
<feature type="domain" description="ABC transporter" evidence="18">
    <location>
        <begin position="601"/>
        <end position="926"/>
    </location>
</feature>
<keyword evidence="8" id="KW-0863">Zinc-finger</keyword>
<reference evidence="19 20" key="1">
    <citation type="submission" date="2024-01" db="EMBL/GenBank/DDBJ databases">
        <authorList>
            <person name="Kunselman E."/>
        </authorList>
    </citation>
    <scope>NUCLEOTIDE SEQUENCE [LARGE SCALE GENOMIC DNA]</scope>
    <source>
        <strain evidence="19">2 abalone samples</strain>
    </source>
</reference>
<keyword evidence="11" id="KW-0267">Excision nuclease</keyword>
<organism evidence="19 20">
    <name type="scientific">Candidatus Xenohaliotis californiensis</name>
    <dbReference type="NCBI Taxonomy" id="84677"/>
    <lineage>
        <taxon>Bacteria</taxon>
        <taxon>Pseudomonadati</taxon>
        <taxon>Pseudomonadota</taxon>
        <taxon>Alphaproteobacteria</taxon>
        <taxon>Rickettsiales</taxon>
        <taxon>Anaplasmataceae</taxon>
        <taxon>Candidatus Xenohaliotis</taxon>
    </lineage>
</organism>
<proteinExistence type="inferred from homology"/>
<evidence type="ECO:0000256" key="17">
    <source>
        <dbReference type="ARBA" id="ARBA00042156"/>
    </source>
</evidence>
<keyword evidence="5" id="KW-0547">Nucleotide-binding</keyword>
<accession>A0ABP0EY80</accession>
<dbReference type="Proteomes" id="UP001314181">
    <property type="component" value="Unassembled WGS sequence"/>
</dbReference>
<keyword evidence="12" id="KW-0238">DNA-binding</keyword>
<keyword evidence="20" id="KW-1185">Reference proteome</keyword>
<evidence type="ECO:0000259" key="18">
    <source>
        <dbReference type="PROSITE" id="PS50893"/>
    </source>
</evidence>
<dbReference type="Pfam" id="PF17755">
    <property type="entry name" value="UvrA_DNA-bind"/>
    <property type="match status" value="1"/>
</dbReference>
<dbReference type="NCBIfam" id="TIGR00630">
    <property type="entry name" value="uvra"/>
    <property type="match status" value="1"/>
</dbReference>
<evidence type="ECO:0000256" key="3">
    <source>
        <dbReference type="ARBA" id="ARBA00022723"/>
    </source>
</evidence>
<dbReference type="InterPro" id="IPR027417">
    <property type="entry name" value="P-loop_NTPase"/>
</dbReference>
<evidence type="ECO:0000256" key="9">
    <source>
        <dbReference type="ARBA" id="ARBA00022833"/>
    </source>
</evidence>
<dbReference type="Gene3D" id="3.40.50.300">
    <property type="entry name" value="P-loop containing nucleotide triphosphate hydrolases"/>
    <property type="match status" value="3"/>
</dbReference>
<dbReference type="PROSITE" id="PS50893">
    <property type="entry name" value="ABC_TRANSPORTER_2"/>
    <property type="match status" value="1"/>
</dbReference>
<comment type="similarity">
    <text evidence="15">Belongs to the ABC transporter superfamily. UvrA family.</text>
</comment>
<dbReference type="Pfam" id="PF17760">
    <property type="entry name" value="UvrA_inter"/>
    <property type="match status" value="1"/>
</dbReference>
<keyword evidence="6" id="KW-0227">DNA damage</keyword>
<evidence type="ECO:0000256" key="5">
    <source>
        <dbReference type="ARBA" id="ARBA00022741"/>
    </source>
</evidence>
<name>A0ABP0EY80_9RICK</name>
<gene>
    <name evidence="19" type="primary">uvrA</name>
    <name evidence="19" type="ORF">CAXC1_330091</name>
</gene>
<keyword evidence="7" id="KW-0228">DNA excision</keyword>
<keyword evidence="10" id="KW-0067">ATP-binding</keyword>
<comment type="caution">
    <text evidence="19">The sequence shown here is derived from an EMBL/GenBank/DDBJ whole genome shotgun (WGS) entry which is preliminary data.</text>
</comment>
<evidence type="ECO:0000313" key="19">
    <source>
        <dbReference type="EMBL" id="CAK8163331.1"/>
    </source>
</evidence>
<evidence type="ECO:0000256" key="12">
    <source>
        <dbReference type="ARBA" id="ARBA00023125"/>
    </source>
</evidence>
<evidence type="ECO:0000256" key="16">
    <source>
        <dbReference type="ARBA" id="ARBA00039316"/>
    </source>
</evidence>
<comment type="subcellular location">
    <subcellularLocation>
        <location evidence="1">Cytoplasm</location>
    </subcellularLocation>
</comment>
<dbReference type="PROSITE" id="PS00211">
    <property type="entry name" value="ABC_TRANSPORTER_1"/>
    <property type="match status" value="1"/>
</dbReference>
<dbReference type="EMBL" id="CAWVOK010000026">
    <property type="protein sequence ID" value="CAK8163331.1"/>
    <property type="molecule type" value="Genomic_DNA"/>
</dbReference>
<comment type="function">
    <text evidence="14">Part of an ABC transporter complex. Transmembrane domains (TMD) form a pore in the inner membrane and the ATP-binding domain (NBD) is responsible for energy generation.</text>
</comment>
<dbReference type="InterPro" id="IPR041102">
    <property type="entry name" value="UvrA_inter"/>
</dbReference>
<dbReference type="SMART" id="SM00382">
    <property type="entry name" value="AAA"/>
    <property type="match status" value="1"/>
</dbReference>
<evidence type="ECO:0000256" key="13">
    <source>
        <dbReference type="ARBA" id="ARBA00023204"/>
    </source>
</evidence>
<dbReference type="Gene3D" id="1.20.1580.10">
    <property type="entry name" value="ABC transporter ATPase like domain"/>
    <property type="match status" value="3"/>
</dbReference>
<protein>
    <recommendedName>
        <fullName evidence="16">UvrABC system protein A</fullName>
    </recommendedName>
    <alternativeName>
        <fullName evidence="17">Excinuclease ABC subunit A</fullName>
    </alternativeName>
</protein>
<dbReference type="RefSeq" id="WP_338364442.1">
    <property type="nucleotide sequence ID" value="NZ_CAWVOK010000026.1"/>
</dbReference>
<evidence type="ECO:0000256" key="11">
    <source>
        <dbReference type="ARBA" id="ARBA00022881"/>
    </source>
</evidence>
<sequence>MSKFISIKNAVENNLKSINVEIPRNKITVITGVSGSGKSTLAFNTIYAEGQRRYIESLSTYLRRFIGISNKPMVESITGLSPTLAISQKTHSHTYQPTVSTITEIHDHIRLLFAKIGIPYSLTTNKPIKIYSHEEIKNTVAVFPTDTMLHIMSPIENHNKINEIKNKGFARLSINGAIYTDNDNYKIKNTDNVLVIIDRIIIKENIDSRILNDLQVAAEINKKLIIIAKFANKNQTCNPEILTFQTSSPDSDANAVPISSIVPSLFSFNNPSGACEECAGLGIAPSINPNLLVPDHEKTLLEGALAPLIATSSHNITIKPYSTLFEIFTKLAKKYSFSLNAPWRELPKKIQDILLYGDPSKIFIGLMTIVEISIKAHSRHPLLKNDPKKYTSMSKCITCNGYRMNKRALSIKISDLSIGEINAMTAIDAKHFFTDYIKNHCKITSSKTLIAKQIIKEIIKRLTAINDIGLGYLTLNRSIKTLSGGEVQRVRLVSQIGMGLSGILYVLDEPSIGLHHTESEKLVCMVKELKDMGNTILIVEHDEAIIKNADYVIEIGPGSGEKGGNIVAQGTIDEIKQNSHSLTGMYLSRKLYITMPAQRRISDKKIAVHGIKKHNIKNLDVSFPLYSLTCITGSSGTGKSTLAANVIYNCIKENGKSIDGTYEKAFGLEYIDGIVEVNHTLLNSTPRSNPATYMNIFNEIKNLFAAQKLSKSLGYNASKFSFNSKNGHCKSCEGIGMIKIDMHFLSDIYITCEHCNGKRYNWEALQVTYKGKNISDVLSMTVDDALLFFASFAKITKGLTAVQEVGLGYLKLGQPANTLSGGESQRIKIAKELVKYSSSRMLYILDEPTTGLHSHDIKILIKALNKLVDKNNTMIVIEHNINIIKNADYIIEMGLGGGEMGGKIISQGTPEELIKNKNSKIKLYFDSQITNP</sequence>
<evidence type="ECO:0000256" key="10">
    <source>
        <dbReference type="ARBA" id="ARBA00022840"/>
    </source>
</evidence>
<keyword evidence="4" id="KW-0677">Repeat</keyword>
<dbReference type="PANTHER" id="PTHR43152:SF3">
    <property type="entry name" value="UVRABC SYSTEM PROTEIN A"/>
    <property type="match status" value="1"/>
</dbReference>
<evidence type="ECO:0000256" key="15">
    <source>
        <dbReference type="ARBA" id="ARBA00038000"/>
    </source>
</evidence>
<dbReference type="Gene3D" id="1.10.8.280">
    <property type="entry name" value="ABC transporter ATPase domain-like"/>
    <property type="match status" value="1"/>
</dbReference>
<dbReference type="InterPro" id="IPR041552">
    <property type="entry name" value="UvrA_DNA-bd"/>
</dbReference>
<dbReference type="Pfam" id="PF00005">
    <property type="entry name" value="ABC_tran"/>
    <property type="match status" value="1"/>
</dbReference>